<organism evidence="2 3">
    <name type="scientific">Sphingomonas oligophenolica</name>
    <dbReference type="NCBI Taxonomy" id="301154"/>
    <lineage>
        <taxon>Bacteria</taxon>
        <taxon>Pseudomonadati</taxon>
        <taxon>Pseudomonadota</taxon>
        <taxon>Alphaproteobacteria</taxon>
        <taxon>Sphingomonadales</taxon>
        <taxon>Sphingomonadaceae</taxon>
        <taxon>Sphingomonas</taxon>
    </lineage>
</organism>
<sequence>MSVMAMAIKLLIEAGVSGDGLVDAVVRLEGATDRRSPGAKRQARYRERSKVALDLVGIPTPADRDSDPLLPLEFEILPPLAERVVTAWNRAAAHAGLSAVRKLDDTRRARLATRVKAHGEQAVFDAIANVSASRFHCGGNDHGWKATLGWLLDSPGNFLKALELGERGSAKPASPQMSAAERAAYLEQLDARPWARPPARPRQRDHCSGPRPVGALTAAIAARVTA</sequence>
<dbReference type="Proteomes" id="UP001419910">
    <property type="component" value="Unassembled WGS sequence"/>
</dbReference>
<proteinExistence type="predicted"/>
<dbReference type="EMBL" id="JBDIME010000004">
    <property type="protein sequence ID" value="MEN2789467.1"/>
    <property type="molecule type" value="Genomic_DNA"/>
</dbReference>
<gene>
    <name evidence="2" type="ORF">ABC974_07520</name>
</gene>
<comment type="caution">
    <text evidence="2">The sequence shown here is derived from an EMBL/GenBank/DDBJ whole genome shotgun (WGS) entry which is preliminary data.</text>
</comment>
<feature type="region of interest" description="Disordered" evidence="1">
    <location>
        <begin position="193"/>
        <end position="212"/>
    </location>
</feature>
<evidence type="ECO:0000256" key="1">
    <source>
        <dbReference type="SAM" id="MobiDB-lite"/>
    </source>
</evidence>
<keyword evidence="3" id="KW-1185">Reference proteome</keyword>
<protein>
    <submittedName>
        <fullName evidence="2">Uncharacterized protein</fullName>
    </submittedName>
</protein>
<evidence type="ECO:0000313" key="3">
    <source>
        <dbReference type="Proteomes" id="UP001419910"/>
    </source>
</evidence>
<accession>A0ABU9Y123</accession>
<name>A0ABU9Y123_9SPHN</name>
<dbReference type="RefSeq" id="WP_343887233.1">
    <property type="nucleotide sequence ID" value="NZ_BAAAEH010000002.1"/>
</dbReference>
<evidence type="ECO:0000313" key="2">
    <source>
        <dbReference type="EMBL" id="MEN2789467.1"/>
    </source>
</evidence>
<reference evidence="2 3" key="1">
    <citation type="submission" date="2024-05" db="EMBL/GenBank/DDBJ databases">
        <authorList>
            <person name="Liu Q."/>
            <person name="Xin Y.-H."/>
        </authorList>
    </citation>
    <scope>NUCLEOTIDE SEQUENCE [LARGE SCALE GENOMIC DNA]</scope>
    <source>
        <strain evidence="2 3">CGMCC 1.10181</strain>
    </source>
</reference>